<feature type="domain" description="Protein kinase" evidence="22">
    <location>
        <begin position="552"/>
        <end position="878"/>
    </location>
</feature>
<reference evidence="23" key="1">
    <citation type="submission" date="2019-03" db="EMBL/GenBank/DDBJ databases">
        <authorList>
            <person name="Mank J."/>
            <person name="Almeida P."/>
        </authorList>
    </citation>
    <scope>NUCLEOTIDE SEQUENCE</scope>
    <source>
        <strain evidence="23">78183</strain>
    </source>
</reference>
<dbReference type="GO" id="GO:0016020">
    <property type="term" value="C:membrane"/>
    <property type="evidence" value="ECO:0007669"/>
    <property type="project" value="UniProtKB-SubCell"/>
</dbReference>
<dbReference type="SUPFAM" id="SSF56112">
    <property type="entry name" value="Protein kinase-like (PK-like)"/>
    <property type="match status" value="3"/>
</dbReference>
<evidence type="ECO:0000256" key="13">
    <source>
        <dbReference type="ARBA" id="ARBA00022989"/>
    </source>
</evidence>
<feature type="transmembrane region" description="Helical" evidence="20">
    <location>
        <begin position="1654"/>
        <end position="1673"/>
    </location>
</feature>
<feature type="chain" id="PRO_5026970248" description="non-specific serine/threonine protein kinase" evidence="21">
    <location>
        <begin position="22"/>
        <end position="1899"/>
    </location>
</feature>
<evidence type="ECO:0000256" key="5">
    <source>
        <dbReference type="ARBA" id="ARBA00022614"/>
    </source>
</evidence>
<dbReference type="Pfam" id="PF00560">
    <property type="entry name" value="LRR_1"/>
    <property type="match status" value="4"/>
</dbReference>
<dbReference type="Gene3D" id="3.30.200.20">
    <property type="entry name" value="Phosphorylase Kinase, domain 1"/>
    <property type="match status" value="1"/>
</dbReference>
<feature type="domain" description="Protein kinase" evidence="22">
    <location>
        <begin position="1707"/>
        <end position="1899"/>
    </location>
</feature>
<feature type="domain" description="Protein kinase" evidence="22">
    <location>
        <begin position="1301"/>
        <end position="1585"/>
    </location>
</feature>
<protein>
    <recommendedName>
        <fullName evidence="2">non-specific serine/threonine protein kinase</fullName>
        <ecNumber evidence="2">2.7.11.1</ecNumber>
    </recommendedName>
</protein>
<proteinExistence type="predicted"/>
<dbReference type="GO" id="GO:0004674">
    <property type="term" value="F:protein serine/threonine kinase activity"/>
    <property type="evidence" value="ECO:0007669"/>
    <property type="project" value="UniProtKB-KW"/>
</dbReference>
<keyword evidence="4" id="KW-0597">Phosphoprotein</keyword>
<keyword evidence="15" id="KW-0675">Receptor</keyword>
<sequence length="1899" mass="212096">MAVPFFLSVPLLLLLCQHGSGSLCSPENTYTDEGLPCAEVDALEKIIVSLGLPKPLVSHTYCSPSDDKSISFECGACNESTTNSCRRITSLVTHRLPLHGQIDESLSNLTHLTKIDLSRNQLHGTIPESLGKLTRLKTLRLGFNRLSGQIPPTLGNLEALETLDLQSNFLNDSIPPSLGKLMNLTILFLSYNMLSGRIPKELGNLLNLNILSLSENRLSGYLPQELGNLSKLGQLSLHSNSLTGTLPDSFVNLKSLHRLNVTGLRSSVSGNKLSGEIPPFIANFTKLTHLVLRNCSLTGGIPDYIGNNWKSLYYLDLSFNDLSGSIHKSLTNASLERLSLTNNKLNGSIPPWILKTDKADLSYNNFADFIKDNITDPAHHDSTEVKTLDPGKPNMDSILALNHSLFINCGGARVNAEGNPYDEDISTESFFSVPGTWAYSCSGDFIATNRNSSEFVKNMTSGVSVLYKTARFCPVSLKYYGFCLRKAIYTVELHFAETIYTRDEYYSSLGTRIFDVYIQKIEGSQHIEMAKGPNVEWKANSPAIVDDDNPLEIHFSRRGKGSLRSLNGPLVSAISSNLRHKIKLSVRKISPPSEQREKDELKSDMDRKISPPSEKREKDELKSDIDRKIYPPSKQREKDELKSDNFLDILKSLSPENLVRLVDGYSNKDLHLLIYEYMETGSLHKALFEQKHTNTETELDWPTRFDICLGIAKGLNYLHEEEEKSIKIKIVHGNLNAKNILLDKTLTPKLSDFGLATIYNEEDPFTAIKARGSRVYLAPEHALGKAITVKADVYSYGIVVLEIVSGKSNAEYNPNQEADFLLDTARKDATQIVANLQRQQVNSSYENTDMALHYDMSWNHQMSRNSLIIYNFHISTFLQMLPQLSSDLKNTSFRFPEIGNLTSINYLVLRNCSLTGGIPDYIGNNWKSLYYLDLSFNDLSGSIPQSLQKASLDRLDLSYNNFADFIKDSITDPAHHDSTEVKTLDPGKPNITARFCPVSLKYYGFCLLKASYTVELHFAETIYNRDEYYSSLGTRIFDGERKLKDLNIIEMAKGPNVEWKANFTAIVDDDNPLEIHFFWAGKGSLRTNSSNDSIPSSLGNLKNLTTLSLRNNRLSGYLPQELGKLSKLEQLYLGSNNLTGGLPDSFDNLKSLLVLNVTGLRSTVSGNKLSGEIPPFIANFTNLTYLVLRNCSLTGGIPDYIGNNWKALNYLDLSFNNLNGSIPQSLKNAPFLNRLLLTNNELNGSIPLRIVHQNGERKLTDLNIIEKAKGPNKAWKTSFPAIVDDNPLEIHFFWAGKGSLFNPAALNGPLVSAISVTPIHDGKLSASQIAGITIGCAFAPLLLFLFVWQMRLLGNRELRVQLLGGYSKKDLHLLIYEYMETGSLHKALFEQRHTSTETELSWSARFDICLGIAKGLNYLHEEEEKSIKIKIVHGNINAKNILLDKTHTAKLSDFGLATIYNEEDPFQSIKARETRVYMAPEHALGKAITVKADVYSYGVVVLEIVSGRSNTEYIPNQEADFLLDTAGRLHQQGRFLNLVDKKLGSRFDNKQALTLLHLAMECINQSPTLRPSMSEGERKLKDLNIIEMAKGPNEAWKTNFTAIVDDNNPLEIHFFWAGKGSLFNPPALNGPLVSAISVTPNFNVHDGKLSASQIAGITIGCAFAPLLLFLFVWKMRLLGNRELREKQIEVQNRSFTLQQIIDGTKNFSSKMEIGRGRFGVANLPDQIKLAVKKISPPSEQREKDELKSEIGNLTSLSHENLVQLFGGYSSKDLHLLIYEYMETGSLQKALFEQRHTNTETELHWSARFDICLGIAKGLNYLHEEEEKSIKIKIVHGNINAKNILLDKNQTAKLSDFGLATIYNEEDPFTAIKARGSRVYMAPEHALGKAITVKADVGHI</sequence>
<keyword evidence="5" id="KW-0433">Leucine-rich repeat</keyword>
<dbReference type="Pfam" id="PF07714">
    <property type="entry name" value="PK_Tyr_Ser-Thr"/>
    <property type="match status" value="3"/>
</dbReference>
<dbReference type="PANTHER" id="PTHR48006:SF48">
    <property type="entry name" value="PROTEIN KINASE DOMAIN-CONTAINING PROTEIN"/>
    <property type="match status" value="1"/>
</dbReference>
<evidence type="ECO:0000256" key="10">
    <source>
        <dbReference type="ARBA" id="ARBA00022741"/>
    </source>
</evidence>
<dbReference type="SMART" id="SM00365">
    <property type="entry name" value="LRR_SD22"/>
    <property type="match status" value="6"/>
</dbReference>
<dbReference type="InterPro" id="IPR032675">
    <property type="entry name" value="LRR_dom_sf"/>
</dbReference>
<keyword evidence="6" id="KW-0808">Transferase</keyword>
<comment type="catalytic activity">
    <reaction evidence="18">
        <text>L-seryl-[protein] + ATP = O-phospho-L-seryl-[protein] + ADP + H(+)</text>
        <dbReference type="Rhea" id="RHEA:17989"/>
        <dbReference type="Rhea" id="RHEA-COMP:9863"/>
        <dbReference type="Rhea" id="RHEA-COMP:11604"/>
        <dbReference type="ChEBI" id="CHEBI:15378"/>
        <dbReference type="ChEBI" id="CHEBI:29999"/>
        <dbReference type="ChEBI" id="CHEBI:30616"/>
        <dbReference type="ChEBI" id="CHEBI:83421"/>
        <dbReference type="ChEBI" id="CHEBI:456216"/>
        <dbReference type="EC" id="2.7.11.1"/>
    </reaction>
</comment>
<evidence type="ECO:0000256" key="16">
    <source>
        <dbReference type="ARBA" id="ARBA00023180"/>
    </source>
</evidence>
<dbReference type="InterPro" id="IPR001245">
    <property type="entry name" value="Ser-Thr/Tyr_kinase_cat_dom"/>
</dbReference>
<gene>
    <name evidence="23" type="ORF">SVIM_LOCUS16711</name>
</gene>
<evidence type="ECO:0000256" key="2">
    <source>
        <dbReference type="ARBA" id="ARBA00012513"/>
    </source>
</evidence>
<evidence type="ECO:0000256" key="19">
    <source>
        <dbReference type="SAM" id="MobiDB-lite"/>
    </source>
</evidence>
<evidence type="ECO:0000256" key="4">
    <source>
        <dbReference type="ARBA" id="ARBA00022553"/>
    </source>
</evidence>
<dbReference type="Pfam" id="PF13855">
    <property type="entry name" value="LRR_8"/>
    <property type="match status" value="1"/>
</dbReference>
<evidence type="ECO:0000256" key="20">
    <source>
        <dbReference type="SAM" id="Phobius"/>
    </source>
</evidence>
<dbReference type="Pfam" id="PF23598">
    <property type="entry name" value="LRR_14"/>
    <property type="match status" value="1"/>
</dbReference>
<evidence type="ECO:0000256" key="12">
    <source>
        <dbReference type="ARBA" id="ARBA00022840"/>
    </source>
</evidence>
<evidence type="ECO:0000256" key="15">
    <source>
        <dbReference type="ARBA" id="ARBA00023170"/>
    </source>
</evidence>
<keyword evidence="8 21" id="KW-0732">Signal</keyword>
<evidence type="ECO:0000256" key="21">
    <source>
        <dbReference type="SAM" id="SignalP"/>
    </source>
</evidence>
<keyword evidence="16" id="KW-0325">Glycoprotein</keyword>
<dbReference type="PROSITE" id="PS50011">
    <property type="entry name" value="PROTEIN_KINASE_DOM"/>
    <property type="match status" value="3"/>
</dbReference>
<evidence type="ECO:0000256" key="18">
    <source>
        <dbReference type="ARBA" id="ARBA00048679"/>
    </source>
</evidence>
<evidence type="ECO:0000256" key="7">
    <source>
        <dbReference type="ARBA" id="ARBA00022692"/>
    </source>
</evidence>
<dbReference type="FunFam" id="1.10.510.10:FF:000769">
    <property type="entry name" value="Uncharacterized protein"/>
    <property type="match status" value="1"/>
</dbReference>
<keyword evidence="7 20" id="KW-0812">Transmembrane</keyword>
<keyword evidence="13 20" id="KW-1133">Transmembrane helix</keyword>
<evidence type="ECO:0000256" key="17">
    <source>
        <dbReference type="ARBA" id="ARBA00047899"/>
    </source>
</evidence>
<dbReference type="Gene3D" id="2.60.120.430">
    <property type="entry name" value="Galactose-binding lectin"/>
    <property type="match status" value="1"/>
</dbReference>
<evidence type="ECO:0000256" key="6">
    <source>
        <dbReference type="ARBA" id="ARBA00022679"/>
    </source>
</evidence>
<keyword evidence="12" id="KW-0067">ATP-binding</keyword>
<dbReference type="EC" id="2.7.11.1" evidence="2"/>
<keyword evidence="9" id="KW-0677">Repeat</keyword>
<accession>A0A6N2K166</accession>
<keyword evidence="10" id="KW-0547">Nucleotide-binding</keyword>
<dbReference type="FunFam" id="3.80.10.10:FF:000095">
    <property type="entry name" value="LRR receptor-like serine/threonine-protein kinase GSO1"/>
    <property type="match status" value="1"/>
</dbReference>
<dbReference type="EMBL" id="CAADRP010000014">
    <property type="protein sequence ID" value="VFU21793.1"/>
    <property type="molecule type" value="Genomic_DNA"/>
</dbReference>
<dbReference type="InterPro" id="IPR001611">
    <property type="entry name" value="Leu-rich_rpt"/>
</dbReference>
<keyword evidence="3" id="KW-0723">Serine/threonine-protein kinase</keyword>
<dbReference type="SMART" id="SM00369">
    <property type="entry name" value="LRR_TYP"/>
    <property type="match status" value="7"/>
</dbReference>
<dbReference type="InterPro" id="IPR011009">
    <property type="entry name" value="Kinase-like_dom_sf"/>
</dbReference>
<feature type="transmembrane region" description="Helical" evidence="20">
    <location>
        <begin position="1329"/>
        <end position="1348"/>
    </location>
</feature>
<feature type="region of interest" description="Disordered" evidence="19">
    <location>
        <begin position="585"/>
        <end position="639"/>
    </location>
</feature>
<dbReference type="InterPro" id="IPR051824">
    <property type="entry name" value="LRR_Rcpt-Like_S/T_Kinase"/>
</dbReference>
<dbReference type="SUPFAM" id="SSF52058">
    <property type="entry name" value="L domain-like"/>
    <property type="match status" value="1"/>
</dbReference>
<comment type="subcellular location">
    <subcellularLocation>
        <location evidence="1">Membrane</location>
        <topology evidence="1">Single-pass type I membrane protein</topology>
    </subcellularLocation>
</comment>
<evidence type="ECO:0000256" key="8">
    <source>
        <dbReference type="ARBA" id="ARBA00022729"/>
    </source>
</evidence>
<keyword evidence="11" id="KW-0418">Kinase</keyword>
<dbReference type="SUPFAM" id="SSF52047">
    <property type="entry name" value="RNI-like"/>
    <property type="match status" value="1"/>
</dbReference>
<keyword evidence="14 20" id="KW-0472">Membrane</keyword>
<evidence type="ECO:0000313" key="23">
    <source>
        <dbReference type="EMBL" id="VFU21793.1"/>
    </source>
</evidence>
<feature type="compositionally biased region" description="Basic and acidic residues" evidence="19">
    <location>
        <begin position="594"/>
        <end position="639"/>
    </location>
</feature>
<evidence type="ECO:0000256" key="1">
    <source>
        <dbReference type="ARBA" id="ARBA00004479"/>
    </source>
</evidence>
<evidence type="ECO:0000256" key="3">
    <source>
        <dbReference type="ARBA" id="ARBA00022527"/>
    </source>
</evidence>
<dbReference type="PANTHER" id="PTHR48006">
    <property type="entry name" value="LEUCINE-RICH REPEAT-CONTAINING PROTEIN DDB_G0281931-RELATED"/>
    <property type="match status" value="1"/>
</dbReference>
<dbReference type="Gene3D" id="1.10.510.10">
    <property type="entry name" value="Transferase(Phosphotransferase) domain 1"/>
    <property type="match status" value="3"/>
</dbReference>
<dbReference type="GO" id="GO:0005524">
    <property type="term" value="F:ATP binding"/>
    <property type="evidence" value="ECO:0007669"/>
    <property type="project" value="UniProtKB-KW"/>
</dbReference>
<evidence type="ECO:0000259" key="22">
    <source>
        <dbReference type="PROSITE" id="PS50011"/>
    </source>
</evidence>
<comment type="catalytic activity">
    <reaction evidence="17">
        <text>L-threonyl-[protein] + ATP = O-phospho-L-threonyl-[protein] + ADP + H(+)</text>
        <dbReference type="Rhea" id="RHEA:46608"/>
        <dbReference type="Rhea" id="RHEA-COMP:11060"/>
        <dbReference type="Rhea" id="RHEA-COMP:11605"/>
        <dbReference type="ChEBI" id="CHEBI:15378"/>
        <dbReference type="ChEBI" id="CHEBI:30013"/>
        <dbReference type="ChEBI" id="CHEBI:30616"/>
        <dbReference type="ChEBI" id="CHEBI:61977"/>
        <dbReference type="ChEBI" id="CHEBI:456216"/>
        <dbReference type="EC" id="2.7.11.1"/>
    </reaction>
</comment>
<evidence type="ECO:0000256" key="11">
    <source>
        <dbReference type="ARBA" id="ARBA00022777"/>
    </source>
</evidence>
<dbReference type="Pfam" id="PF11721">
    <property type="entry name" value="Malectin"/>
    <property type="match status" value="2"/>
</dbReference>
<evidence type="ECO:0000256" key="14">
    <source>
        <dbReference type="ARBA" id="ARBA00023136"/>
    </source>
</evidence>
<organism evidence="23">
    <name type="scientific">Salix viminalis</name>
    <name type="common">Common osier</name>
    <name type="synonym">Basket willow</name>
    <dbReference type="NCBI Taxonomy" id="40686"/>
    <lineage>
        <taxon>Eukaryota</taxon>
        <taxon>Viridiplantae</taxon>
        <taxon>Streptophyta</taxon>
        <taxon>Embryophyta</taxon>
        <taxon>Tracheophyta</taxon>
        <taxon>Spermatophyta</taxon>
        <taxon>Magnoliopsida</taxon>
        <taxon>eudicotyledons</taxon>
        <taxon>Gunneridae</taxon>
        <taxon>Pentapetalae</taxon>
        <taxon>rosids</taxon>
        <taxon>fabids</taxon>
        <taxon>Malpighiales</taxon>
        <taxon>Salicaceae</taxon>
        <taxon>Saliceae</taxon>
        <taxon>Salix</taxon>
    </lineage>
</organism>
<feature type="signal peptide" evidence="21">
    <location>
        <begin position="1"/>
        <end position="21"/>
    </location>
</feature>
<dbReference type="Gene3D" id="3.80.10.10">
    <property type="entry name" value="Ribonuclease Inhibitor"/>
    <property type="match status" value="4"/>
</dbReference>
<evidence type="ECO:0000256" key="9">
    <source>
        <dbReference type="ARBA" id="ARBA00022737"/>
    </source>
</evidence>
<dbReference type="InterPro" id="IPR003591">
    <property type="entry name" value="Leu-rich_rpt_typical-subtyp"/>
</dbReference>
<dbReference type="InterPro" id="IPR021720">
    <property type="entry name" value="Malectin_dom"/>
</dbReference>
<dbReference type="FunFam" id="1.10.510.10:FF:001023">
    <property type="entry name" value="Os07g0541700 protein"/>
    <property type="match status" value="1"/>
</dbReference>
<dbReference type="InterPro" id="IPR055414">
    <property type="entry name" value="LRR_R13L4/SHOC2-like"/>
</dbReference>
<dbReference type="InterPro" id="IPR000719">
    <property type="entry name" value="Prot_kinase_dom"/>
</dbReference>
<name>A0A6N2K166_SALVM</name>
<dbReference type="FunFam" id="3.80.10.10:FF:000041">
    <property type="entry name" value="LRR receptor-like serine/threonine-protein kinase ERECTA"/>
    <property type="match status" value="2"/>
</dbReference>